<organism evidence="2">
    <name type="scientific">Streptomyces auratus AGR0001</name>
    <dbReference type="NCBI Taxonomy" id="1160718"/>
    <lineage>
        <taxon>Bacteria</taxon>
        <taxon>Bacillati</taxon>
        <taxon>Actinomycetota</taxon>
        <taxon>Actinomycetes</taxon>
        <taxon>Kitasatosporales</taxon>
        <taxon>Streptomycetaceae</taxon>
        <taxon>Streptomyces</taxon>
    </lineage>
</organism>
<protein>
    <submittedName>
        <fullName evidence="2">Uncharacterized protein</fullName>
    </submittedName>
</protein>
<dbReference type="HOGENOM" id="CLU_178582_0_0_11"/>
<dbReference type="STRING" id="1160718.SU9_06955"/>
<dbReference type="PATRIC" id="fig|1160718.3.peg.1411"/>
<gene>
    <name evidence="2" type="ORF">SU9_06955</name>
</gene>
<dbReference type="AlphaFoldDB" id="J1SA63"/>
<evidence type="ECO:0000256" key="1">
    <source>
        <dbReference type="SAM" id="MobiDB-lite"/>
    </source>
</evidence>
<dbReference type="EMBL" id="AJGV01000053">
    <property type="protein sequence ID" value="EJJ07767.1"/>
    <property type="molecule type" value="Genomic_DNA"/>
</dbReference>
<sequence length="103" mass="11629">MNSALAEWEASMTSAPHDGPHPNATDENAHPLRTISDIREALPEHQRRHFDAELAETEFGALPEMLHRWLTSGFDGFEEFLLSAPFEGLEFGTRSYDDQEDGE</sequence>
<dbReference type="eggNOG" id="ENOG5031TB4">
    <property type="taxonomic scope" value="Bacteria"/>
</dbReference>
<feature type="region of interest" description="Disordered" evidence="1">
    <location>
        <begin position="1"/>
        <end position="34"/>
    </location>
</feature>
<name>J1SA63_9ACTN</name>
<proteinExistence type="predicted"/>
<accession>J1SA63</accession>
<reference evidence="2" key="1">
    <citation type="journal article" date="2012" name="J. Bacteriol.">
        <title>Genome Sequence of Streptomyces auratus Strain AGR0001, a Phoslactomycin-Producing Actinomycete.</title>
        <authorList>
            <person name="Han X."/>
            <person name="Li M."/>
            <person name="Ding Z."/>
            <person name="Zhao J."/>
            <person name="Ji K."/>
            <person name="Wen M."/>
            <person name="Lu T."/>
        </authorList>
    </citation>
    <scope>NUCLEOTIDE SEQUENCE [LARGE SCALE GENOMIC DNA]</scope>
    <source>
        <strain evidence="2">AGR0001</strain>
    </source>
</reference>
<comment type="caution">
    <text evidence="2">The sequence shown here is derived from an EMBL/GenBank/DDBJ whole genome shotgun (WGS) entry which is preliminary data.</text>
</comment>
<evidence type="ECO:0000313" key="2">
    <source>
        <dbReference type="EMBL" id="EJJ07767.1"/>
    </source>
</evidence>